<evidence type="ECO:0000256" key="1">
    <source>
        <dbReference type="SAM" id="Coils"/>
    </source>
</evidence>
<comment type="caution">
    <text evidence="2">The sequence shown here is derived from an EMBL/GenBank/DDBJ whole genome shotgun (WGS) entry which is preliminary data.</text>
</comment>
<protein>
    <submittedName>
        <fullName evidence="2">Uncharacterized protein</fullName>
    </submittedName>
</protein>
<gene>
    <name evidence="2" type="ORF">C8N29_101379</name>
</gene>
<proteinExistence type="predicted"/>
<dbReference type="AlphaFoldDB" id="A0A2T5J426"/>
<organism evidence="2 3">
    <name type="scientific">Agitococcus lubricus</name>
    <dbReference type="NCBI Taxonomy" id="1077255"/>
    <lineage>
        <taxon>Bacteria</taxon>
        <taxon>Pseudomonadati</taxon>
        <taxon>Pseudomonadota</taxon>
        <taxon>Gammaproteobacteria</taxon>
        <taxon>Moraxellales</taxon>
        <taxon>Moraxellaceae</taxon>
        <taxon>Agitococcus</taxon>
    </lineage>
</organism>
<name>A0A2T5J426_9GAMM</name>
<feature type="coiled-coil region" evidence="1">
    <location>
        <begin position="137"/>
        <end position="164"/>
    </location>
</feature>
<dbReference type="OrthoDB" id="6395275at2"/>
<reference evidence="2 3" key="1">
    <citation type="submission" date="2018-04" db="EMBL/GenBank/DDBJ databases">
        <title>Genomic Encyclopedia of Archaeal and Bacterial Type Strains, Phase II (KMG-II): from individual species to whole genera.</title>
        <authorList>
            <person name="Goeker M."/>
        </authorList>
    </citation>
    <scope>NUCLEOTIDE SEQUENCE [LARGE SCALE GENOMIC DNA]</scope>
    <source>
        <strain evidence="2 3">DSM 5822</strain>
    </source>
</reference>
<dbReference type="EMBL" id="QAON01000001">
    <property type="protein sequence ID" value="PTQ91306.1"/>
    <property type="molecule type" value="Genomic_DNA"/>
</dbReference>
<dbReference type="RefSeq" id="WP_146164406.1">
    <property type="nucleotide sequence ID" value="NZ_QAON01000001.1"/>
</dbReference>
<evidence type="ECO:0000313" key="3">
    <source>
        <dbReference type="Proteomes" id="UP000244223"/>
    </source>
</evidence>
<evidence type="ECO:0000313" key="2">
    <source>
        <dbReference type="EMBL" id="PTQ91306.1"/>
    </source>
</evidence>
<sequence length="377" mass="42679">MKTYLRQLFMLALAVLPVYVWAWSKEYQSAYILGDSDSRISAKQQALSQVQLQAMQEAGTYIQGQTQLVNDKLDERIAQIKAAIVKVQVLNERFELTATGQQKLSLSVRAHVDESVLQARIKALQQESQPTQQPALLSTLQQQQQKLMLDNQLLRRQLEALSQQTPLQPTSEPQDLVSWLMNLNAQWQQKTSMMPKRLSSSELTAPTWLVDWHLSMNPDSPLAQLCQRWQCLLAYAYKYGMNDGLMTPLHQQLFRPFSRMVHIDDKYISHWQIITLQAYPPQPLTASEQAFIEGFQVHIQTKIGQQTLSIPIVSYDTAQGALVIRVQGLANSEALAVYDAKSRQGNLACALKQPKQCSAPLFQPSLNSVLSQPIVQH</sequence>
<accession>A0A2T5J426</accession>
<keyword evidence="1" id="KW-0175">Coiled coil</keyword>
<keyword evidence="3" id="KW-1185">Reference proteome</keyword>
<dbReference type="Proteomes" id="UP000244223">
    <property type="component" value="Unassembled WGS sequence"/>
</dbReference>